<dbReference type="AlphaFoldDB" id="A0A0P7EJ29"/>
<feature type="transmembrane region" description="Helical" evidence="1">
    <location>
        <begin position="28"/>
        <end position="47"/>
    </location>
</feature>
<keyword evidence="5" id="KW-1185">Reference proteome</keyword>
<evidence type="ECO:0000313" key="5">
    <source>
        <dbReference type="Proteomes" id="UP001377972"/>
    </source>
</evidence>
<comment type="caution">
    <text evidence="2">The sequence shown here is derived from an EMBL/GenBank/DDBJ whole genome shotgun (WGS) entry which is preliminary data.</text>
</comment>
<dbReference type="Proteomes" id="UP000050378">
    <property type="component" value="Unassembled WGS sequence"/>
</dbReference>
<accession>A0A0P7EJ29</accession>
<keyword evidence="1" id="KW-0472">Membrane</keyword>
<name>A0A0P7EJ29_9GAMM</name>
<evidence type="ECO:0000313" key="3">
    <source>
        <dbReference type="EMBL" id="MEJ6496316.1"/>
    </source>
</evidence>
<dbReference type="RefSeq" id="WP_054553205.1">
    <property type="nucleotide sequence ID" value="NZ_LJTC01000007.1"/>
</dbReference>
<protein>
    <submittedName>
        <fullName evidence="2">Uncharacterized protein</fullName>
    </submittedName>
</protein>
<organism evidence="2 4">
    <name type="scientific">Pseudoalteromonas lipolytica</name>
    <dbReference type="NCBI Taxonomy" id="570156"/>
    <lineage>
        <taxon>Bacteria</taxon>
        <taxon>Pseudomonadati</taxon>
        <taxon>Pseudomonadota</taxon>
        <taxon>Gammaproteobacteria</taxon>
        <taxon>Alteromonadales</taxon>
        <taxon>Pseudoalteromonadaceae</taxon>
        <taxon>Pseudoalteromonas</taxon>
    </lineage>
</organism>
<keyword evidence="1" id="KW-0812">Transmembrane</keyword>
<gene>
    <name evidence="2" type="ORF">AOG27_11730</name>
    <name evidence="3" type="ORF">PQI24_09730</name>
</gene>
<keyword evidence="1" id="KW-1133">Transmembrane helix</keyword>
<dbReference type="EMBL" id="LJTC01000007">
    <property type="protein sequence ID" value="KPM83305.1"/>
    <property type="molecule type" value="Genomic_DNA"/>
</dbReference>
<dbReference type="EMBL" id="JAQPZS010000007">
    <property type="protein sequence ID" value="MEJ6496316.1"/>
    <property type="molecule type" value="Genomic_DNA"/>
</dbReference>
<reference evidence="2 4" key="1">
    <citation type="submission" date="2015-09" db="EMBL/GenBank/DDBJ databases">
        <title>Draft Genome Sequence of Pseudoalteromonas lipolytica UCD-48B.</title>
        <authorList>
            <person name="Krusor M."/>
            <person name="Coil D.A."/>
            <person name="Lang J.M."/>
            <person name="Eisen J.A."/>
            <person name="Alexiev A."/>
        </authorList>
    </citation>
    <scope>NUCLEOTIDE SEQUENCE [LARGE SCALE GENOMIC DNA]</scope>
    <source>
        <strain evidence="2 4">UCD-48B</strain>
    </source>
</reference>
<dbReference type="Proteomes" id="UP001377972">
    <property type="component" value="Unassembled WGS sequence"/>
</dbReference>
<evidence type="ECO:0000256" key="1">
    <source>
        <dbReference type="SAM" id="Phobius"/>
    </source>
</evidence>
<sequence>MLFIFLSCVFILVMYLESLSKGMPVKRWMLLGGVLGPVAWCLFNMHYRRAFVRHVGHQSCGWRP</sequence>
<reference evidence="3 5" key="2">
    <citation type="submission" date="2023-01" db="EMBL/GenBank/DDBJ databases">
        <title>Trichodesmium-associated heterotrophic epibiont bacteria.</title>
        <authorList>
            <person name="Cleveland C.S."/>
            <person name="Webb E.A."/>
        </authorList>
    </citation>
    <scope>NUCLEOTIDE SEQUENCE [LARGE SCALE GENOMIC DNA]</scope>
    <source>
        <strain evidence="3 5">USCH2</strain>
    </source>
</reference>
<evidence type="ECO:0000313" key="4">
    <source>
        <dbReference type="Proteomes" id="UP000050378"/>
    </source>
</evidence>
<evidence type="ECO:0000313" key="2">
    <source>
        <dbReference type="EMBL" id="KPM83305.1"/>
    </source>
</evidence>
<proteinExistence type="predicted"/>